<evidence type="ECO:0000313" key="2">
    <source>
        <dbReference type="EMBL" id="MBL0389596.1"/>
    </source>
</evidence>
<dbReference type="Proteomes" id="UP000599109">
    <property type="component" value="Unassembled WGS sequence"/>
</dbReference>
<dbReference type="RefSeq" id="WP_201672206.1">
    <property type="nucleotide sequence ID" value="NZ_JAEQNE010000001.1"/>
</dbReference>
<keyword evidence="1" id="KW-0812">Transmembrane</keyword>
<protein>
    <submittedName>
        <fullName evidence="2">Uncharacterized protein</fullName>
    </submittedName>
</protein>
<reference evidence="2 3" key="1">
    <citation type="journal article" date="2017" name="Int. J. Syst. Evol. Microbiol.">
        <title>Ramlibacter monticola sp. nov., isolated from forest soil.</title>
        <authorList>
            <person name="Chaudhary D.K."/>
            <person name="Kim J."/>
        </authorList>
    </citation>
    <scope>NUCLEOTIDE SEQUENCE [LARGE SCALE GENOMIC DNA]</scope>
    <source>
        <strain evidence="2 3">KACC 19175</strain>
    </source>
</reference>
<gene>
    <name evidence="2" type="ORF">JJ685_00420</name>
</gene>
<evidence type="ECO:0000256" key="1">
    <source>
        <dbReference type="SAM" id="Phobius"/>
    </source>
</evidence>
<proteinExistence type="predicted"/>
<name>A0A937CQ54_9BURK</name>
<accession>A0A937CQ54</accession>
<dbReference type="EMBL" id="JAEQNE010000001">
    <property type="protein sequence ID" value="MBL0389596.1"/>
    <property type="molecule type" value="Genomic_DNA"/>
</dbReference>
<keyword evidence="3" id="KW-1185">Reference proteome</keyword>
<keyword evidence="1" id="KW-1133">Transmembrane helix</keyword>
<keyword evidence="1" id="KW-0472">Membrane</keyword>
<dbReference type="AlphaFoldDB" id="A0A937CQ54"/>
<feature type="transmembrane region" description="Helical" evidence="1">
    <location>
        <begin position="6"/>
        <end position="29"/>
    </location>
</feature>
<comment type="caution">
    <text evidence="2">The sequence shown here is derived from an EMBL/GenBank/DDBJ whole genome shotgun (WGS) entry which is preliminary data.</text>
</comment>
<organism evidence="2 3">
    <name type="scientific">Ramlibacter monticola</name>
    <dbReference type="NCBI Taxonomy" id="1926872"/>
    <lineage>
        <taxon>Bacteria</taxon>
        <taxon>Pseudomonadati</taxon>
        <taxon>Pseudomonadota</taxon>
        <taxon>Betaproteobacteria</taxon>
        <taxon>Burkholderiales</taxon>
        <taxon>Comamonadaceae</taxon>
        <taxon>Ramlibacter</taxon>
    </lineage>
</organism>
<sequence>MTEISVVGAMAGVVGSLAGGGATIATAWITQKTHSRREMIRLDVRKRETLYGEFIGECGRLLMDALTHTLEHPETLLPAYALLNRIRLAASAPVLAEAERLLMRITEQYFASNVTLEEMGRIARSVDADPLKAFGEACRAELKALHARV</sequence>
<evidence type="ECO:0000313" key="3">
    <source>
        <dbReference type="Proteomes" id="UP000599109"/>
    </source>
</evidence>